<dbReference type="Proteomes" id="UP000800094">
    <property type="component" value="Unassembled WGS sequence"/>
</dbReference>
<evidence type="ECO:0000313" key="3">
    <source>
        <dbReference type="Proteomes" id="UP000800094"/>
    </source>
</evidence>
<dbReference type="AlphaFoldDB" id="A0A6A6HU23"/>
<keyword evidence="1" id="KW-1133">Transmembrane helix</keyword>
<organism evidence="2 3">
    <name type="scientific">Trematosphaeria pertusa</name>
    <dbReference type="NCBI Taxonomy" id="390896"/>
    <lineage>
        <taxon>Eukaryota</taxon>
        <taxon>Fungi</taxon>
        <taxon>Dikarya</taxon>
        <taxon>Ascomycota</taxon>
        <taxon>Pezizomycotina</taxon>
        <taxon>Dothideomycetes</taxon>
        <taxon>Pleosporomycetidae</taxon>
        <taxon>Pleosporales</taxon>
        <taxon>Massarineae</taxon>
        <taxon>Trematosphaeriaceae</taxon>
        <taxon>Trematosphaeria</taxon>
    </lineage>
</organism>
<gene>
    <name evidence="2" type="ORF">BU26DRAFT_571674</name>
</gene>
<accession>A0A6A6HU23</accession>
<keyword evidence="1" id="KW-0812">Transmembrane</keyword>
<dbReference type="GeneID" id="54587499"/>
<protein>
    <submittedName>
        <fullName evidence="2">Uncharacterized protein</fullName>
    </submittedName>
</protein>
<proteinExistence type="predicted"/>
<evidence type="ECO:0000256" key="1">
    <source>
        <dbReference type="SAM" id="Phobius"/>
    </source>
</evidence>
<evidence type="ECO:0000313" key="2">
    <source>
        <dbReference type="EMBL" id="KAF2241511.1"/>
    </source>
</evidence>
<keyword evidence="1" id="KW-0472">Membrane</keyword>
<dbReference type="EMBL" id="ML987211">
    <property type="protein sequence ID" value="KAF2241511.1"/>
    <property type="molecule type" value="Genomic_DNA"/>
</dbReference>
<keyword evidence="3" id="KW-1185">Reference proteome</keyword>
<dbReference type="RefSeq" id="XP_033676515.1">
    <property type="nucleotide sequence ID" value="XM_033834169.1"/>
</dbReference>
<reference evidence="2" key="1">
    <citation type="journal article" date="2020" name="Stud. Mycol.">
        <title>101 Dothideomycetes genomes: a test case for predicting lifestyles and emergence of pathogens.</title>
        <authorList>
            <person name="Haridas S."/>
            <person name="Albert R."/>
            <person name="Binder M."/>
            <person name="Bloem J."/>
            <person name="Labutti K."/>
            <person name="Salamov A."/>
            <person name="Andreopoulos B."/>
            <person name="Baker S."/>
            <person name="Barry K."/>
            <person name="Bills G."/>
            <person name="Bluhm B."/>
            <person name="Cannon C."/>
            <person name="Castanera R."/>
            <person name="Culley D."/>
            <person name="Daum C."/>
            <person name="Ezra D."/>
            <person name="Gonzalez J."/>
            <person name="Henrissat B."/>
            <person name="Kuo A."/>
            <person name="Liang C."/>
            <person name="Lipzen A."/>
            <person name="Lutzoni F."/>
            <person name="Magnuson J."/>
            <person name="Mondo S."/>
            <person name="Nolan M."/>
            <person name="Ohm R."/>
            <person name="Pangilinan J."/>
            <person name="Park H.-J."/>
            <person name="Ramirez L."/>
            <person name="Alfaro M."/>
            <person name="Sun H."/>
            <person name="Tritt A."/>
            <person name="Yoshinaga Y."/>
            <person name="Zwiers L.-H."/>
            <person name="Turgeon B."/>
            <person name="Goodwin S."/>
            <person name="Spatafora J."/>
            <person name="Crous P."/>
            <person name="Grigoriev I."/>
        </authorList>
    </citation>
    <scope>NUCLEOTIDE SEQUENCE</scope>
    <source>
        <strain evidence="2">CBS 122368</strain>
    </source>
</reference>
<feature type="transmembrane region" description="Helical" evidence="1">
    <location>
        <begin position="6"/>
        <end position="30"/>
    </location>
</feature>
<name>A0A6A6HU23_9PLEO</name>
<sequence length="57" mass="6355">MDEHDVYGTSCTVELGASVLNALTMLLLIAAKKNMFIDESGRMPFHNANIPLRMFVK</sequence>